<dbReference type="Proteomes" id="UP000664628">
    <property type="component" value="Unassembled WGS sequence"/>
</dbReference>
<sequence length="288" mass="31935">MPSLTTCPIGFNVLAWTAVMSEKLNPITERLKTIGYDGIECFIDNGDVAAYRRFGEHLNQLGLQSTCVTVAGPDTNPASDSPAIRAQAVDFLKGAIDRAEAMNATVICGPVHSAFATFSKREPQPDEYAYSAEVLHAVGDYAKQAGIVLAVEALNRFECYLCNTMGQLTYLIEKADHPNVRAMFDTHHANIEEKRFPDAIRTIAPVLAHVHISENDRGTPGDGHIPWDDTFKTLAEVGFNRWMTIEAFTRNDIDFANSINVWREYNDPWAIAENGLTFIKAMQAKYSC</sequence>
<dbReference type="PANTHER" id="PTHR12110:SF41">
    <property type="entry name" value="INOSOSE DEHYDRATASE"/>
    <property type="match status" value="1"/>
</dbReference>
<dbReference type="InterPro" id="IPR050312">
    <property type="entry name" value="IolE/XylAMocC-like"/>
</dbReference>
<organism evidence="2 3">
    <name type="scientific">Fibrella forsythiae</name>
    <dbReference type="NCBI Taxonomy" id="2817061"/>
    <lineage>
        <taxon>Bacteria</taxon>
        <taxon>Pseudomonadati</taxon>
        <taxon>Bacteroidota</taxon>
        <taxon>Cytophagia</taxon>
        <taxon>Cytophagales</taxon>
        <taxon>Spirosomataceae</taxon>
        <taxon>Fibrella</taxon>
    </lineage>
</organism>
<name>A0ABS3JTS5_9BACT</name>
<gene>
    <name evidence="2" type="ORF">J2I46_29755</name>
</gene>
<proteinExistence type="predicted"/>
<keyword evidence="2" id="KW-0413">Isomerase</keyword>
<dbReference type="RefSeq" id="WP_207332751.1">
    <property type="nucleotide sequence ID" value="NZ_JAFMYW010000013.1"/>
</dbReference>
<dbReference type="GO" id="GO:0016853">
    <property type="term" value="F:isomerase activity"/>
    <property type="evidence" value="ECO:0007669"/>
    <property type="project" value="UniProtKB-KW"/>
</dbReference>
<feature type="domain" description="Xylose isomerase-like TIM barrel" evidence="1">
    <location>
        <begin position="30"/>
        <end position="257"/>
    </location>
</feature>
<dbReference type="PANTHER" id="PTHR12110">
    <property type="entry name" value="HYDROXYPYRUVATE ISOMERASE"/>
    <property type="match status" value="1"/>
</dbReference>
<dbReference type="InterPro" id="IPR036237">
    <property type="entry name" value="Xyl_isomerase-like_sf"/>
</dbReference>
<dbReference type="Gene3D" id="3.20.20.150">
    <property type="entry name" value="Divalent-metal-dependent TIM barrel enzymes"/>
    <property type="match status" value="1"/>
</dbReference>
<reference evidence="2 3" key="1">
    <citation type="submission" date="2021-03" db="EMBL/GenBank/DDBJ databases">
        <title>Fibrella sp. HMF5405 genome sequencing and assembly.</title>
        <authorList>
            <person name="Kang H."/>
            <person name="Kim H."/>
            <person name="Bae S."/>
            <person name="Joh K."/>
        </authorList>
    </citation>
    <scope>NUCLEOTIDE SEQUENCE [LARGE SCALE GENOMIC DNA]</scope>
    <source>
        <strain evidence="2 3">HMF5405</strain>
    </source>
</reference>
<dbReference type="SUPFAM" id="SSF51658">
    <property type="entry name" value="Xylose isomerase-like"/>
    <property type="match status" value="1"/>
</dbReference>
<evidence type="ECO:0000259" key="1">
    <source>
        <dbReference type="Pfam" id="PF01261"/>
    </source>
</evidence>
<dbReference type="Pfam" id="PF01261">
    <property type="entry name" value="AP_endonuc_2"/>
    <property type="match status" value="1"/>
</dbReference>
<comment type="caution">
    <text evidence="2">The sequence shown here is derived from an EMBL/GenBank/DDBJ whole genome shotgun (WGS) entry which is preliminary data.</text>
</comment>
<dbReference type="EMBL" id="JAFMYW010000013">
    <property type="protein sequence ID" value="MBO0952801.1"/>
    <property type="molecule type" value="Genomic_DNA"/>
</dbReference>
<accession>A0ABS3JTS5</accession>
<dbReference type="InterPro" id="IPR013022">
    <property type="entry name" value="Xyl_isomerase-like_TIM-brl"/>
</dbReference>
<evidence type="ECO:0000313" key="3">
    <source>
        <dbReference type="Proteomes" id="UP000664628"/>
    </source>
</evidence>
<protein>
    <submittedName>
        <fullName evidence="2">Sugar phosphate isomerase/epimerase</fullName>
    </submittedName>
</protein>
<keyword evidence="3" id="KW-1185">Reference proteome</keyword>
<evidence type="ECO:0000313" key="2">
    <source>
        <dbReference type="EMBL" id="MBO0952801.1"/>
    </source>
</evidence>